<evidence type="ECO:0000313" key="2">
    <source>
        <dbReference type="EMBL" id="PAV89298.1"/>
    </source>
</evidence>
<organism evidence="2 3">
    <name type="scientific">Diploscapter pachys</name>
    <dbReference type="NCBI Taxonomy" id="2018661"/>
    <lineage>
        <taxon>Eukaryota</taxon>
        <taxon>Metazoa</taxon>
        <taxon>Ecdysozoa</taxon>
        <taxon>Nematoda</taxon>
        <taxon>Chromadorea</taxon>
        <taxon>Rhabditida</taxon>
        <taxon>Rhabditina</taxon>
        <taxon>Rhabditomorpha</taxon>
        <taxon>Rhabditoidea</taxon>
        <taxon>Rhabditidae</taxon>
        <taxon>Diploscapter</taxon>
    </lineage>
</organism>
<evidence type="ECO:0000313" key="3">
    <source>
        <dbReference type="Proteomes" id="UP000218231"/>
    </source>
</evidence>
<dbReference type="Proteomes" id="UP000218231">
    <property type="component" value="Unassembled WGS sequence"/>
</dbReference>
<gene>
    <name evidence="2" type="ORF">WR25_05716</name>
</gene>
<keyword evidence="3" id="KW-1185">Reference proteome</keyword>
<feature type="signal peptide" evidence="1">
    <location>
        <begin position="1"/>
        <end position="18"/>
    </location>
</feature>
<proteinExistence type="predicted"/>
<protein>
    <submittedName>
        <fullName evidence="2">Uncharacterized protein</fullName>
    </submittedName>
</protein>
<reference evidence="2 3" key="1">
    <citation type="journal article" date="2017" name="Curr. Biol.">
        <title>Genome architecture and evolution of a unichromosomal asexual nematode.</title>
        <authorList>
            <person name="Fradin H."/>
            <person name="Zegar C."/>
            <person name="Gutwein M."/>
            <person name="Lucas J."/>
            <person name="Kovtun M."/>
            <person name="Corcoran D."/>
            <person name="Baugh L.R."/>
            <person name="Kiontke K."/>
            <person name="Gunsalus K."/>
            <person name="Fitch D.H."/>
            <person name="Piano F."/>
        </authorList>
    </citation>
    <scope>NUCLEOTIDE SEQUENCE [LARGE SCALE GENOMIC DNA]</scope>
    <source>
        <strain evidence="2">PF1309</strain>
    </source>
</reference>
<sequence length="134" mass="14996">MGDLSLLLLLTLSLPSSAAVPSLSQIFMDASNCVHLRCEWRGVGKQCKSVTTLQKDGSGYYFKFLKDDESDDDLLTRIKNCEWVPTSYCGGELFSCIGRTKIGLNALTSEEAKNVERQIRNELKSWGGEHRRCD</sequence>
<dbReference type="OrthoDB" id="5794467at2759"/>
<keyword evidence="1" id="KW-0732">Signal</keyword>
<name>A0A2A2LT07_9BILA</name>
<comment type="caution">
    <text evidence="2">The sequence shown here is derived from an EMBL/GenBank/DDBJ whole genome shotgun (WGS) entry which is preliminary data.</text>
</comment>
<accession>A0A2A2LT07</accession>
<dbReference type="EMBL" id="LIAE01006458">
    <property type="protein sequence ID" value="PAV89298.1"/>
    <property type="molecule type" value="Genomic_DNA"/>
</dbReference>
<dbReference type="AlphaFoldDB" id="A0A2A2LT07"/>
<feature type="chain" id="PRO_5013149773" evidence="1">
    <location>
        <begin position="19"/>
        <end position="134"/>
    </location>
</feature>
<evidence type="ECO:0000256" key="1">
    <source>
        <dbReference type="SAM" id="SignalP"/>
    </source>
</evidence>